<dbReference type="PANTHER" id="PTHR38447">
    <property type="entry name" value="TRANSCRIPTION FACTOR YDEB-RELATED"/>
    <property type="match status" value="1"/>
</dbReference>
<dbReference type="InterPro" id="IPR052531">
    <property type="entry name" value="CarD-like_regulator"/>
</dbReference>
<dbReference type="Gene3D" id="2.40.10.170">
    <property type="match status" value="1"/>
</dbReference>
<sequence length="169" mass="19636">METKQHQQFKIGDKVVYPSHGVGEVIGIENYAFREKEFKVYVVSFPMDKMTLRVPIDSQNSSGLRSISYKTNIDKIYKILCSQSQPGNKMWSRRAQEYENKINSGDLCSIAEVVRDLYKNSEIDRSYSERSIYESALTRLARELSILESLKYEEVIEKITETIKNKNTM</sequence>
<comment type="caution">
    <text evidence="2">The sequence shown here is derived from an EMBL/GenBank/DDBJ whole genome shotgun (WGS) entry which is preliminary data.</text>
</comment>
<dbReference type="SUPFAM" id="SSF141259">
    <property type="entry name" value="CarD-like"/>
    <property type="match status" value="1"/>
</dbReference>
<dbReference type="Pfam" id="PF02559">
    <property type="entry name" value="CarD_TRCF_RID"/>
    <property type="match status" value="1"/>
</dbReference>
<dbReference type="EMBL" id="LANP01000023">
    <property type="protein sequence ID" value="KJV55393.1"/>
    <property type="molecule type" value="Genomic_DNA"/>
</dbReference>
<accession>A0A0F3MHZ4</accession>
<dbReference type="STRING" id="1359168.OCHUTO_0868"/>
<dbReference type="AlphaFoldDB" id="A0A0F3MHZ4"/>
<dbReference type="InterPro" id="IPR048792">
    <property type="entry name" value="CarD_C"/>
</dbReference>
<keyword evidence="3" id="KW-1185">Reference proteome</keyword>
<dbReference type="OrthoDB" id="9786074at2"/>
<gene>
    <name evidence="2" type="ORF">OCHUTO_0868</name>
</gene>
<organism evidence="2 3">
    <name type="scientific">Orientia chuto str. Dubai</name>
    <dbReference type="NCBI Taxonomy" id="1359168"/>
    <lineage>
        <taxon>Bacteria</taxon>
        <taxon>Pseudomonadati</taxon>
        <taxon>Pseudomonadota</taxon>
        <taxon>Alphaproteobacteria</taxon>
        <taxon>Rickettsiales</taxon>
        <taxon>Rickettsiaceae</taxon>
        <taxon>Rickettsieae</taxon>
        <taxon>Orientia</taxon>
    </lineage>
</organism>
<dbReference type="GO" id="GO:0009303">
    <property type="term" value="P:rRNA transcription"/>
    <property type="evidence" value="ECO:0007669"/>
    <property type="project" value="TreeGrafter"/>
</dbReference>
<evidence type="ECO:0000313" key="3">
    <source>
        <dbReference type="Proteomes" id="UP000033616"/>
    </source>
</evidence>
<dbReference type="Pfam" id="PF21095">
    <property type="entry name" value="CarD_C"/>
    <property type="match status" value="1"/>
</dbReference>
<proteinExistence type="predicted"/>
<reference evidence="2 3" key="1">
    <citation type="submission" date="2015-02" db="EMBL/GenBank/DDBJ databases">
        <title>Genome Sequencing of Rickettsiales.</title>
        <authorList>
            <person name="Daugherty S.C."/>
            <person name="Su Q."/>
            <person name="Abolude K."/>
            <person name="Beier-Sexton M."/>
            <person name="Carlyon J.A."/>
            <person name="Carter R."/>
            <person name="Day N.P."/>
            <person name="Dumler S.J."/>
            <person name="Dyachenko V."/>
            <person name="Godinez A."/>
            <person name="Kurtti T.J."/>
            <person name="Lichay M."/>
            <person name="Mullins K.E."/>
            <person name="Ott S."/>
            <person name="Pappas-Brown V."/>
            <person name="Paris D.H."/>
            <person name="Patel P."/>
            <person name="Richards A.L."/>
            <person name="Sadzewicz L."/>
            <person name="Sears K."/>
            <person name="Seidman D."/>
            <person name="Sengamalay N."/>
            <person name="Stenos J."/>
            <person name="Tallon L.J."/>
            <person name="Vincent G."/>
            <person name="Fraser C.M."/>
            <person name="Munderloh U."/>
            <person name="Dunning-Hotopp J.C."/>
        </authorList>
    </citation>
    <scope>NUCLEOTIDE SEQUENCE [LARGE SCALE GENOMIC DNA]</scope>
    <source>
        <strain evidence="2 3">Fuller</strain>
    </source>
</reference>
<name>A0A0F3MHZ4_9RICK</name>
<dbReference type="InterPro" id="IPR036101">
    <property type="entry name" value="CarD-like/TRCF_RID_sf"/>
</dbReference>
<feature type="domain" description="CarD-like/TRCF RNAP-interacting" evidence="1">
    <location>
        <begin position="8"/>
        <end position="118"/>
    </location>
</feature>
<dbReference type="Proteomes" id="UP000033616">
    <property type="component" value="Unassembled WGS sequence"/>
</dbReference>
<dbReference type="Gene3D" id="1.20.58.1290">
    <property type="entry name" value="CarD-like, C-terminal domain"/>
    <property type="match status" value="1"/>
</dbReference>
<dbReference type="PANTHER" id="PTHR38447:SF1">
    <property type="entry name" value="RNA POLYMERASE-BINDING TRANSCRIPTION FACTOR CARD"/>
    <property type="match status" value="1"/>
</dbReference>
<dbReference type="PATRIC" id="fig|1359168.3.peg.594"/>
<protein>
    <submittedName>
        <fullName evidence="2">Interleukin 4 family protein</fullName>
    </submittedName>
</protein>
<dbReference type="InterPro" id="IPR003711">
    <property type="entry name" value="CarD-like/TRCF_RID"/>
</dbReference>
<evidence type="ECO:0000313" key="2">
    <source>
        <dbReference type="EMBL" id="KJV55393.1"/>
    </source>
</evidence>
<dbReference type="InterPro" id="IPR042215">
    <property type="entry name" value="CarD-like_C"/>
</dbReference>
<dbReference type="RefSeq" id="WP_045797475.1">
    <property type="nucleotide sequence ID" value="NZ_LANP01000023.1"/>
</dbReference>
<dbReference type="SMART" id="SM01058">
    <property type="entry name" value="CarD_TRCF"/>
    <property type="match status" value="1"/>
</dbReference>
<evidence type="ECO:0000259" key="1">
    <source>
        <dbReference type="SMART" id="SM01058"/>
    </source>
</evidence>